<dbReference type="InterPro" id="IPR001048">
    <property type="entry name" value="Asp/Glu/Uridylate_kinase"/>
</dbReference>
<dbReference type="InterPro" id="IPR018042">
    <property type="entry name" value="Aspartate_kinase_CS"/>
</dbReference>
<comment type="similarity">
    <text evidence="4 13">Belongs to the aspartokinase family.</text>
</comment>
<comment type="pathway">
    <text evidence="3 14">Amino-acid biosynthesis; L-threonine biosynthesis; L-threonine from L-aspartate: step 1/5.</text>
</comment>
<dbReference type="NCBIfam" id="NF005155">
    <property type="entry name" value="PRK06635.1-4"/>
    <property type="match status" value="1"/>
</dbReference>
<organism evidence="16">
    <name type="scientific">candidate division TA06 bacterium ADurb.Bin131</name>
    <dbReference type="NCBI Taxonomy" id="1852827"/>
    <lineage>
        <taxon>Bacteria</taxon>
        <taxon>Bacteria division TA06</taxon>
    </lineage>
</organism>
<evidence type="ECO:0000313" key="16">
    <source>
        <dbReference type="EMBL" id="OQB74420.1"/>
    </source>
</evidence>
<keyword evidence="6 13" id="KW-0808">Transferase</keyword>
<dbReference type="InterPro" id="IPR045865">
    <property type="entry name" value="ACT-like_dom_sf"/>
</dbReference>
<dbReference type="GO" id="GO:0004072">
    <property type="term" value="F:aspartate kinase activity"/>
    <property type="evidence" value="ECO:0007669"/>
    <property type="project" value="UniProtKB-EC"/>
</dbReference>
<dbReference type="InterPro" id="IPR002912">
    <property type="entry name" value="ACT_dom"/>
</dbReference>
<keyword evidence="5 14" id="KW-0028">Amino-acid biosynthesis</keyword>
<dbReference type="CDD" id="cd04913">
    <property type="entry name" value="ACT_AKii-LysC-BS-like_1"/>
    <property type="match status" value="1"/>
</dbReference>
<dbReference type="NCBIfam" id="TIGR00657">
    <property type="entry name" value="asp_kinases"/>
    <property type="match status" value="1"/>
</dbReference>
<dbReference type="CDD" id="cd04261">
    <property type="entry name" value="AAK_AKii-LysC-BS"/>
    <property type="match status" value="1"/>
</dbReference>
<evidence type="ECO:0000256" key="7">
    <source>
        <dbReference type="ARBA" id="ARBA00022741"/>
    </source>
</evidence>
<dbReference type="GO" id="GO:0009089">
    <property type="term" value="P:lysine biosynthetic process via diaminopimelate"/>
    <property type="evidence" value="ECO:0007669"/>
    <property type="project" value="UniProtKB-UniPathway"/>
</dbReference>
<evidence type="ECO:0000256" key="2">
    <source>
        <dbReference type="ARBA" id="ARBA00004986"/>
    </source>
</evidence>
<dbReference type="GO" id="GO:0005524">
    <property type="term" value="F:ATP binding"/>
    <property type="evidence" value="ECO:0007669"/>
    <property type="project" value="UniProtKB-KW"/>
</dbReference>
<dbReference type="FunFam" id="3.40.1160.10:FF:000002">
    <property type="entry name" value="Aspartokinase"/>
    <property type="match status" value="1"/>
</dbReference>
<reference evidence="16" key="1">
    <citation type="submission" date="2017-02" db="EMBL/GenBank/DDBJ databases">
        <title>Delving into the versatile metabolic prowess of the omnipresent phylum Bacteroidetes.</title>
        <authorList>
            <person name="Nobu M.K."/>
            <person name="Mei R."/>
            <person name="Narihiro T."/>
            <person name="Kuroda K."/>
            <person name="Liu W.-T."/>
        </authorList>
    </citation>
    <scope>NUCLEOTIDE SEQUENCE</scope>
    <source>
        <strain evidence="16">ADurb.Bin131</strain>
    </source>
</reference>
<protein>
    <recommendedName>
        <fullName evidence="13">Aspartokinase</fullName>
        <ecNumber evidence="13">2.7.2.4</ecNumber>
    </recommendedName>
</protein>
<dbReference type="PIRSF" id="PIRSF000726">
    <property type="entry name" value="Asp_kin"/>
    <property type="match status" value="1"/>
</dbReference>
<dbReference type="CDD" id="cd04923">
    <property type="entry name" value="ACT_AK-LysC-DapG-like_2"/>
    <property type="match status" value="1"/>
</dbReference>
<evidence type="ECO:0000259" key="15">
    <source>
        <dbReference type="PROSITE" id="PS51671"/>
    </source>
</evidence>
<dbReference type="Gene3D" id="3.30.2130.10">
    <property type="entry name" value="VC0802-like"/>
    <property type="match status" value="1"/>
</dbReference>
<dbReference type="FunFam" id="3.30.2130.10:FF:000002">
    <property type="entry name" value="Aspartokinase"/>
    <property type="match status" value="1"/>
</dbReference>
<comment type="caution">
    <text evidence="16">The sequence shown here is derived from an EMBL/GenBank/DDBJ whole genome shotgun (WGS) entry which is preliminary data.</text>
</comment>
<evidence type="ECO:0000256" key="11">
    <source>
        <dbReference type="ARBA" id="ARBA00047872"/>
    </source>
</evidence>
<dbReference type="Gene3D" id="3.40.1160.10">
    <property type="entry name" value="Acetylglutamate kinase-like"/>
    <property type="match status" value="1"/>
</dbReference>
<evidence type="ECO:0000256" key="9">
    <source>
        <dbReference type="ARBA" id="ARBA00022840"/>
    </source>
</evidence>
<feature type="binding site" evidence="12">
    <location>
        <position position="74"/>
    </location>
    <ligand>
        <name>substrate</name>
    </ligand>
</feature>
<accession>A0A1V6CC15</accession>
<dbReference type="NCBIfam" id="NF005154">
    <property type="entry name" value="PRK06635.1-2"/>
    <property type="match status" value="1"/>
</dbReference>
<feature type="binding site" evidence="12">
    <location>
        <begin position="7"/>
        <end position="10"/>
    </location>
    <ligand>
        <name>ATP</name>
        <dbReference type="ChEBI" id="CHEBI:30616"/>
    </ligand>
</feature>
<dbReference type="PANTHER" id="PTHR21499:SF3">
    <property type="entry name" value="ASPARTOKINASE"/>
    <property type="match status" value="1"/>
</dbReference>
<keyword evidence="7 12" id="KW-0547">Nucleotide-binding</keyword>
<evidence type="ECO:0000256" key="6">
    <source>
        <dbReference type="ARBA" id="ARBA00022679"/>
    </source>
</evidence>
<dbReference type="GO" id="GO:0009088">
    <property type="term" value="P:threonine biosynthetic process"/>
    <property type="evidence" value="ECO:0007669"/>
    <property type="project" value="UniProtKB-UniPathway"/>
</dbReference>
<dbReference type="UniPathway" id="UPA00050">
    <property type="reaction ID" value="UER00461"/>
</dbReference>
<keyword evidence="8 13" id="KW-0418">Kinase</keyword>
<keyword evidence="10" id="KW-0457">Lysine biosynthesis</keyword>
<dbReference type="UniPathway" id="UPA00051">
    <property type="reaction ID" value="UER00462"/>
</dbReference>
<dbReference type="PROSITE" id="PS51671">
    <property type="entry name" value="ACT"/>
    <property type="match status" value="1"/>
</dbReference>
<evidence type="ECO:0000256" key="8">
    <source>
        <dbReference type="ARBA" id="ARBA00022777"/>
    </source>
</evidence>
<dbReference type="Pfam" id="PF22468">
    <property type="entry name" value="ACT_9"/>
    <property type="match status" value="2"/>
</dbReference>
<sequence length="401" mass="43058">MAIIVQKYGGSSVANPEKIKKVAEKIVDTYKNGNKVVAVVSAMGKTTDNLIHLAKQIANIPPAREMDLLLSTGEIISVALVCMAIESLGYQAEGLPGFLAGIKTDSNHTKARIRTIDIRRIIKELKNGKIVVVAGFQGISPEESITTLGRGGSDLTAIAIAGAIKAERCEIYTDVPGVFTADPNIVPEARIIPIISYKEMLEMASAGAKVMQSRAVEFAQKYHIPFVVKSTFADNGGTMVTEVDLKEGAVVSSVTLDEKQSKITFFRVPDKPGVAAKIFGALGKENINVDVIVQNVSIQGYTDLSFTVNSTECERAFEISKNIGKDLGCENITSDSDIAKITIIGLGMMNHPGVAARMFKALADAGINIEMISTSEIKISCIVKKKDGQKALKVVHKEFIE</sequence>
<dbReference type="NCBIfam" id="TIGR00656">
    <property type="entry name" value="asp_kin_monofn"/>
    <property type="match status" value="1"/>
</dbReference>
<name>A0A1V6CC15_UNCT6</name>
<dbReference type="UniPathway" id="UPA00034">
    <property type="reaction ID" value="UER00015"/>
</dbReference>
<dbReference type="Proteomes" id="UP000485562">
    <property type="component" value="Unassembled WGS sequence"/>
</dbReference>
<feature type="binding site" evidence="12">
    <location>
        <position position="47"/>
    </location>
    <ligand>
        <name>substrate</name>
    </ligand>
</feature>
<dbReference type="GO" id="GO:0009090">
    <property type="term" value="P:homoserine biosynthetic process"/>
    <property type="evidence" value="ECO:0007669"/>
    <property type="project" value="TreeGrafter"/>
</dbReference>
<dbReference type="AlphaFoldDB" id="A0A1V6CC15"/>
<dbReference type="InterPro" id="IPR054352">
    <property type="entry name" value="ACT_Aspartokinase"/>
</dbReference>
<evidence type="ECO:0000256" key="3">
    <source>
        <dbReference type="ARBA" id="ARBA00005139"/>
    </source>
</evidence>
<feature type="binding site" evidence="12">
    <location>
        <begin position="209"/>
        <end position="210"/>
    </location>
    <ligand>
        <name>ATP</name>
        <dbReference type="ChEBI" id="CHEBI:30616"/>
    </ligand>
</feature>
<dbReference type="EMBL" id="MWDQ01000041">
    <property type="protein sequence ID" value="OQB74420.1"/>
    <property type="molecule type" value="Genomic_DNA"/>
</dbReference>
<comment type="catalytic activity">
    <reaction evidence="11 13">
        <text>L-aspartate + ATP = 4-phospho-L-aspartate + ADP</text>
        <dbReference type="Rhea" id="RHEA:23776"/>
        <dbReference type="ChEBI" id="CHEBI:29991"/>
        <dbReference type="ChEBI" id="CHEBI:30616"/>
        <dbReference type="ChEBI" id="CHEBI:57535"/>
        <dbReference type="ChEBI" id="CHEBI:456216"/>
        <dbReference type="EC" id="2.7.2.4"/>
    </reaction>
</comment>
<gene>
    <name evidence="16" type="primary">lysC</name>
    <name evidence="16" type="ORF">BWX89_00547</name>
</gene>
<dbReference type="EC" id="2.7.2.4" evidence="13"/>
<evidence type="ECO:0000256" key="1">
    <source>
        <dbReference type="ARBA" id="ARBA00004766"/>
    </source>
</evidence>
<dbReference type="InterPro" id="IPR041740">
    <property type="entry name" value="AKii-LysC-BS"/>
</dbReference>
<evidence type="ECO:0000256" key="10">
    <source>
        <dbReference type="ARBA" id="ARBA00023154"/>
    </source>
</evidence>
<evidence type="ECO:0000256" key="13">
    <source>
        <dbReference type="RuleBase" id="RU003448"/>
    </source>
</evidence>
<evidence type="ECO:0000256" key="5">
    <source>
        <dbReference type="ARBA" id="ARBA00022605"/>
    </source>
</evidence>
<feature type="domain" description="ACT" evidence="15">
    <location>
        <begin position="263"/>
        <end position="346"/>
    </location>
</feature>
<dbReference type="SUPFAM" id="SSF53633">
    <property type="entry name" value="Carbamate kinase-like"/>
    <property type="match status" value="1"/>
</dbReference>
<dbReference type="PROSITE" id="PS00324">
    <property type="entry name" value="ASPARTOKINASE"/>
    <property type="match status" value="1"/>
</dbReference>
<evidence type="ECO:0000256" key="4">
    <source>
        <dbReference type="ARBA" id="ARBA00010122"/>
    </source>
</evidence>
<dbReference type="Pfam" id="PF00696">
    <property type="entry name" value="AA_kinase"/>
    <property type="match status" value="1"/>
</dbReference>
<dbReference type="GO" id="GO:0005829">
    <property type="term" value="C:cytosol"/>
    <property type="evidence" value="ECO:0007669"/>
    <property type="project" value="TreeGrafter"/>
</dbReference>
<feature type="binding site" evidence="12">
    <location>
        <begin position="173"/>
        <end position="174"/>
    </location>
    <ligand>
        <name>ATP</name>
        <dbReference type="ChEBI" id="CHEBI:30616"/>
    </ligand>
</feature>
<keyword evidence="9 12" id="KW-0067">ATP-binding</keyword>
<dbReference type="PANTHER" id="PTHR21499">
    <property type="entry name" value="ASPARTATE KINASE"/>
    <property type="match status" value="1"/>
</dbReference>
<evidence type="ECO:0000256" key="12">
    <source>
        <dbReference type="PIRSR" id="PIRSR000726-1"/>
    </source>
</evidence>
<dbReference type="InterPro" id="IPR001341">
    <property type="entry name" value="Asp_kinase"/>
</dbReference>
<proteinExistence type="inferred from homology"/>
<comment type="pathway">
    <text evidence="1 14">Amino-acid biosynthesis; L-lysine biosynthesis via DAP pathway; (S)-tetrahydrodipicolinate from L-aspartate: step 1/4.</text>
</comment>
<dbReference type="SUPFAM" id="SSF55021">
    <property type="entry name" value="ACT-like"/>
    <property type="match status" value="2"/>
</dbReference>
<evidence type="ECO:0000256" key="14">
    <source>
        <dbReference type="RuleBase" id="RU004249"/>
    </source>
</evidence>
<dbReference type="InterPro" id="IPR036393">
    <property type="entry name" value="AceGlu_kinase-like_sf"/>
</dbReference>
<comment type="pathway">
    <text evidence="2 14">Amino-acid biosynthesis; L-methionine biosynthesis via de novo pathway; L-homoserine from L-aspartate: step 1/3.</text>
</comment>
<dbReference type="InterPro" id="IPR005260">
    <property type="entry name" value="Asp_kin_monofn"/>
</dbReference>